<protein>
    <submittedName>
        <fullName evidence="2">AAEL006672-PA</fullName>
    </submittedName>
</protein>
<dbReference type="EMBL" id="CH477401">
    <property type="protein sequence ID" value="EAT41702.1"/>
    <property type="molecule type" value="Genomic_DNA"/>
</dbReference>
<accession>Q175G7</accession>
<proteinExistence type="predicted"/>
<dbReference type="eggNOG" id="ENOG502TM45">
    <property type="taxonomic scope" value="Eukaryota"/>
</dbReference>
<dbReference type="InterPro" id="IPR013653">
    <property type="entry name" value="GCN5-like_dom"/>
</dbReference>
<reference evidence="2" key="3">
    <citation type="submission" date="2012-09" db="EMBL/GenBank/DDBJ databases">
        <authorList>
            <consortium name="VectorBase"/>
        </authorList>
    </citation>
    <scope>NUCLEOTIDE SEQUENCE</scope>
    <source>
        <strain evidence="2">Liverpool</strain>
    </source>
</reference>
<dbReference type="Gene3D" id="3.40.630.30">
    <property type="match status" value="2"/>
</dbReference>
<dbReference type="OrthoDB" id="7305308at2759"/>
<dbReference type="InterPro" id="IPR053225">
    <property type="entry name" value="Acyl-CoA_N-acyltransferase"/>
</dbReference>
<gene>
    <name evidence="2" type="ORF">AaeL_AAEL006672</name>
</gene>
<name>Q175G7_AEDAE</name>
<dbReference type="KEGG" id="aag:5568232"/>
<dbReference type="PANTHER" id="PTHR20958">
    <property type="entry name" value="GLYCINE N-ACYLTRANSFERASE-LIKE PROTEIN"/>
    <property type="match status" value="1"/>
</dbReference>
<reference evidence="2" key="1">
    <citation type="submission" date="2005-10" db="EMBL/GenBank/DDBJ databases">
        <authorList>
            <person name="Loftus B.J."/>
            <person name="Nene V.M."/>
            <person name="Hannick L.I."/>
            <person name="Bidwell S."/>
            <person name="Haas B."/>
            <person name="Amedeo P."/>
            <person name="Orvis J."/>
            <person name="Wortman J.R."/>
            <person name="White O.R."/>
            <person name="Salzberg S."/>
            <person name="Shumway M."/>
            <person name="Koo H."/>
            <person name="Zhao Y."/>
            <person name="Holmes M."/>
            <person name="Miller J."/>
            <person name="Schatz M."/>
            <person name="Pop M."/>
            <person name="Pai G."/>
            <person name="Utterback T."/>
            <person name="Rogers Y.-H."/>
            <person name="Kravitz S."/>
            <person name="Fraser C.M."/>
        </authorList>
    </citation>
    <scope>NUCLEOTIDE SEQUENCE</scope>
    <source>
        <strain evidence="2">Liverpool</strain>
    </source>
</reference>
<dbReference type="InterPro" id="IPR016181">
    <property type="entry name" value="Acyl_CoA_acyltransferase"/>
</dbReference>
<dbReference type="STRING" id="7159.Q175G7"/>
<dbReference type="HOGENOM" id="CLU_058697_0_1_1"/>
<dbReference type="AlphaFoldDB" id="Q175G7"/>
<dbReference type="Proteomes" id="UP000682892">
    <property type="component" value="Unassembled WGS sequence"/>
</dbReference>
<dbReference type="VEuPathDB" id="VectorBase:AAEL006672"/>
<feature type="non-terminal residue" evidence="2">
    <location>
        <position position="292"/>
    </location>
</feature>
<reference evidence="2" key="2">
    <citation type="journal article" date="2007" name="Science">
        <title>Genome sequence of Aedes aegypti, a major arbovirus vector.</title>
        <authorList>
            <person name="Nene V."/>
            <person name="Wortman J.R."/>
            <person name="Lawson D."/>
            <person name="Haas B."/>
            <person name="Kodira C."/>
            <person name="Tu Z.J."/>
            <person name="Loftus B."/>
            <person name="Xi Z."/>
            <person name="Megy K."/>
            <person name="Grabherr M."/>
            <person name="Ren Q."/>
            <person name="Zdobnov E.M."/>
            <person name="Lobo N.F."/>
            <person name="Campbell K.S."/>
            <person name="Brown S.E."/>
            <person name="Bonaldo M.F."/>
            <person name="Zhu J."/>
            <person name="Sinkins S.P."/>
            <person name="Hogenkamp D.G."/>
            <person name="Amedeo P."/>
            <person name="Arensburger P."/>
            <person name="Atkinson P.W."/>
            <person name="Bidwell S."/>
            <person name="Biedler J."/>
            <person name="Birney E."/>
            <person name="Bruggner R.V."/>
            <person name="Costas J."/>
            <person name="Coy M.R."/>
            <person name="Crabtree J."/>
            <person name="Crawford M."/>
            <person name="Debruyn B."/>
            <person name="Decaprio D."/>
            <person name="Eiglmeier K."/>
            <person name="Eisenstadt E."/>
            <person name="El-Dorry H."/>
            <person name="Gelbart W.M."/>
            <person name="Gomes S.L."/>
            <person name="Hammond M."/>
            <person name="Hannick L.I."/>
            <person name="Hogan J.R."/>
            <person name="Holmes M.H."/>
            <person name="Jaffe D."/>
            <person name="Johnston J.S."/>
            <person name="Kennedy R.C."/>
            <person name="Koo H."/>
            <person name="Kravitz S."/>
            <person name="Kriventseva E.V."/>
            <person name="Kulp D."/>
            <person name="Labutti K."/>
            <person name="Lee E."/>
            <person name="Li S."/>
            <person name="Lovin D.D."/>
            <person name="Mao C."/>
            <person name="Mauceli E."/>
            <person name="Menck C.F."/>
            <person name="Miller J.R."/>
            <person name="Montgomery P."/>
            <person name="Mori A."/>
            <person name="Nascimento A.L."/>
            <person name="Naveira H.F."/>
            <person name="Nusbaum C."/>
            <person name="O'leary S."/>
            <person name="Orvis J."/>
            <person name="Pertea M."/>
            <person name="Quesneville H."/>
            <person name="Reidenbach K.R."/>
            <person name="Rogers Y.H."/>
            <person name="Roth C.W."/>
            <person name="Schneider J.R."/>
            <person name="Schatz M."/>
            <person name="Shumway M."/>
            <person name="Stanke M."/>
            <person name="Stinson E.O."/>
            <person name="Tubio J.M."/>
            <person name="Vanzee J.P."/>
            <person name="Verjovski-Almeida S."/>
            <person name="Werner D."/>
            <person name="White O."/>
            <person name="Wyder S."/>
            <person name="Zeng Q."/>
            <person name="Zhao Q."/>
            <person name="Zhao Y."/>
            <person name="Hill C.A."/>
            <person name="Raikhel A.S."/>
            <person name="Soares M.B."/>
            <person name="Knudson D.L."/>
            <person name="Lee N.H."/>
            <person name="Galagan J."/>
            <person name="Salzberg S.L."/>
            <person name="Paulsen I.T."/>
            <person name="Dimopoulos G."/>
            <person name="Collins F.H."/>
            <person name="Birren B."/>
            <person name="Fraser-Liggett C.M."/>
            <person name="Severson D.W."/>
        </authorList>
    </citation>
    <scope>NUCLEOTIDE SEQUENCE [LARGE SCALE GENOMIC DNA]</scope>
    <source>
        <strain evidence="2">Liverpool</strain>
    </source>
</reference>
<evidence type="ECO:0000313" key="3">
    <source>
        <dbReference type="Proteomes" id="UP000682892"/>
    </source>
</evidence>
<dbReference type="GO" id="GO:0016747">
    <property type="term" value="F:acyltransferase activity, transferring groups other than amino-acyl groups"/>
    <property type="evidence" value="ECO:0007669"/>
    <property type="project" value="InterPro"/>
</dbReference>
<organism evidence="2 3">
    <name type="scientific">Aedes aegypti</name>
    <name type="common">Yellowfever mosquito</name>
    <name type="synonym">Culex aegypti</name>
    <dbReference type="NCBI Taxonomy" id="7159"/>
    <lineage>
        <taxon>Eukaryota</taxon>
        <taxon>Metazoa</taxon>
        <taxon>Ecdysozoa</taxon>
        <taxon>Arthropoda</taxon>
        <taxon>Hexapoda</taxon>
        <taxon>Insecta</taxon>
        <taxon>Pterygota</taxon>
        <taxon>Neoptera</taxon>
        <taxon>Endopterygota</taxon>
        <taxon>Diptera</taxon>
        <taxon>Nematocera</taxon>
        <taxon>Culicoidea</taxon>
        <taxon>Culicidae</taxon>
        <taxon>Culicinae</taxon>
        <taxon>Aedini</taxon>
        <taxon>Aedes</taxon>
        <taxon>Stegomyia</taxon>
    </lineage>
</organism>
<dbReference type="OMA" id="ITHLHWV"/>
<dbReference type="PANTHER" id="PTHR20958:SF10">
    <property type="entry name" value="GH05617P-RELATED"/>
    <property type="match status" value="1"/>
</dbReference>
<evidence type="ECO:0000313" key="2">
    <source>
        <dbReference type="EMBL" id="EAT41702.1"/>
    </source>
</evidence>
<dbReference type="SUPFAM" id="SSF55729">
    <property type="entry name" value="Acyl-CoA N-acyltransferases (Nat)"/>
    <property type="match status" value="1"/>
</dbReference>
<feature type="domain" description="GCN5-related N-acetyltransferase Rv2170-like" evidence="1">
    <location>
        <begin position="202"/>
        <end position="286"/>
    </location>
</feature>
<evidence type="ECO:0000259" key="1">
    <source>
        <dbReference type="Pfam" id="PF08445"/>
    </source>
</evidence>
<dbReference type="PhylomeDB" id="Q175G7"/>
<dbReference type="Pfam" id="PF08445">
    <property type="entry name" value="FR47"/>
    <property type="match status" value="1"/>
</dbReference>
<sequence length="292" mass="34173">LTAIMSNRLVEISSENWPELRDLFRSNWPEHVFAYGVVNNYWNWKQQPTKKNHYPTSEVQIFSLNGSWRENGTFLLFDHFEIYFYSCDSTSGYASLTEALLLVDWTKYTEVSMDFVEMHRIALDRVISAKRLAIVNDEVTNFYYMPKENASSLEVNLPESYHIDRISLDQLDYVYHQWPLKDSISATAGYNLLERLILLNDSVGLFDERDNLISWCLRDQTGAFSDLQTCQAHLRKGYARMVIMEFARRLAAKEDDSYAFVLRSNVKSSQLFESIGFQKITHLHWVVIRNAN</sequence>
<dbReference type="PaxDb" id="7159-AAEL006672-PA"/>